<evidence type="ECO:0000256" key="2">
    <source>
        <dbReference type="ARBA" id="ARBA00022670"/>
    </source>
</evidence>
<dbReference type="AlphaFoldDB" id="J3N6J6"/>
<feature type="active site" evidence="9">
    <location>
        <position position="59"/>
    </location>
</feature>
<dbReference type="InterPro" id="IPR001461">
    <property type="entry name" value="Aspartic_peptidase_A1"/>
</dbReference>
<evidence type="ECO:0000313" key="13">
    <source>
        <dbReference type="EnsemblPlants" id="OB11G14320.1"/>
    </source>
</evidence>
<evidence type="ECO:0000256" key="7">
    <source>
        <dbReference type="ARBA" id="ARBA00068871"/>
    </source>
</evidence>
<dbReference type="GeneID" id="102711839"/>
<dbReference type="OMA" id="REHKHYS"/>
<evidence type="ECO:0000256" key="9">
    <source>
        <dbReference type="PIRSR" id="PIRSR601461-1"/>
    </source>
</evidence>
<evidence type="ECO:0000313" key="14">
    <source>
        <dbReference type="Proteomes" id="UP000006038"/>
    </source>
</evidence>
<dbReference type="PROSITE" id="PS00141">
    <property type="entry name" value="ASP_PROTEASE"/>
    <property type="match status" value="1"/>
</dbReference>
<comment type="similarity">
    <text evidence="1">Belongs to the peptidase A1 family.</text>
</comment>
<feature type="active site" evidence="9">
    <location>
        <position position="259"/>
    </location>
</feature>
<feature type="domain" description="Peptidase A1" evidence="12">
    <location>
        <begin position="41"/>
        <end position="394"/>
    </location>
</feature>
<dbReference type="PANTHER" id="PTHR13683">
    <property type="entry name" value="ASPARTYL PROTEASES"/>
    <property type="match status" value="1"/>
</dbReference>
<evidence type="ECO:0000259" key="12">
    <source>
        <dbReference type="PROSITE" id="PS51767"/>
    </source>
</evidence>
<dbReference type="OrthoDB" id="2747330at2759"/>
<keyword evidence="14" id="KW-1185">Reference proteome</keyword>
<reference evidence="13" key="2">
    <citation type="submission" date="2013-04" db="UniProtKB">
        <authorList>
            <consortium name="EnsemblPlants"/>
        </authorList>
    </citation>
    <scope>IDENTIFICATION</scope>
</reference>
<accession>J3N6J6</accession>
<dbReference type="Pfam" id="PF14543">
    <property type="entry name" value="TAXi_N"/>
    <property type="match status" value="1"/>
</dbReference>
<evidence type="ECO:0000256" key="4">
    <source>
        <dbReference type="ARBA" id="ARBA00022737"/>
    </source>
</evidence>
<evidence type="ECO:0000256" key="5">
    <source>
        <dbReference type="ARBA" id="ARBA00022750"/>
    </source>
</evidence>
<feature type="disulfide bond" evidence="10">
    <location>
        <begin position="303"/>
        <end position="353"/>
    </location>
</feature>
<evidence type="ECO:0000256" key="3">
    <source>
        <dbReference type="ARBA" id="ARBA00022729"/>
    </source>
</evidence>
<dbReference type="InterPro" id="IPR021109">
    <property type="entry name" value="Peptidase_aspartic_dom_sf"/>
</dbReference>
<reference evidence="13" key="1">
    <citation type="journal article" date="2013" name="Nat. Commun.">
        <title>Whole-genome sequencing of Oryza brachyantha reveals mechanisms underlying Oryza genome evolution.</title>
        <authorList>
            <person name="Chen J."/>
            <person name="Huang Q."/>
            <person name="Gao D."/>
            <person name="Wang J."/>
            <person name="Lang Y."/>
            <person name="Liu T."/>
            <person name="Li B."/>
            <person name="Bai Z."/>
            <person name="Luis Goicoechea J."/>
            <person name="Liang C."/>
            <person name="Chen C."/>
            <person name="Zhang W."/>
            <person name="Sun S."/>
            <person name="Liao Y."/>
            <person name="Zhang X."/>
            <person name="Yang L."/>
            <person name="Song C."/>
            <person name="Wang M."/>
            <person name="Shi J."/>
            <person name="Liu G."/>
            <person name="Liu J."/>
            <person name="Zhou H."/>
            <person name="Zhou W."/>
            <person name="Yu Q."/>
            <person name="An N."/>
            <person name="Chen Y."/>
            <person name="Cai Q."/>
            <person name="Wang B."/>
            <person name="Liu B."/>
            <person name="Min J."/>
            <person name="Huang Y."/>
            <person name="Wu H."/>
            <person name="Li Z."/>
            <person name="Zhang Y."/>
            <person name="Yin Y."/>
            <person name="Song W."/>
            <person name="Jiang J."/>
            <person name="Jackson S.A."/>
            <person name="Wing R.A."/>
            <person name="Wang J."/>
            <person name="Chen M."/>
        </authorList>
    </citation>
    <scope>NUCLEOTIDE SEQUENCE [LARGE SCALE GENOMIC DNA]</scope>
    <source>
        <strain evidence="13">cv. IRGC 101232</strain>
    </source>
</reference>
<evidence type="ECO:0000256" key="8">
    <source>
        <dbReference type="ARBA" id="ARBA00077656"/>
    </source>
</evidence>
<dbReference type="Gene3D" id="2.40.70.10">
    <property type="entry name" value="Acid Proteases"/>
    <property type="match status" value="2"/>
</dbReference>
<dbReference type="HOGENOM" id="CLU_005738_3_0_1"/>
<keyword evidence="10" id="KW-1015">Disulfide bond</keyword>
<evidence type="ECO:0000256" key="1">
    <source>
        <dbReference type="ARBA" id="ARBA00007447"/>
    </source>
</evidence>
<feature type="signal peptide" evidence="11">
    <location>
        <begin position="1"/>
        <end position="23"/>
    </location>
</feature>
<keyword evidence="3 11" id="KW-0732">Signal</keyword>
<dbReference type="RefSeq" id="XP_006662788.1">
    <property type="nucleotide sequence ID" value="XM_006662725.2"/>
</dbReference>
<name>J3N6J6_ORYBR</name>
<sequence>MAARMALIAGLLLLLRLVPPSSSSSDVVLELQGNVYPTGHFFITMNIGDPAKPYYLDIDTGSILTWLQCDAPCQHCNKVPHPLYKPTKSKLVKCKEQRCADLQSDVGKPKRCGPQSQCDYAIHYVDGSSVGVLIVDRFSLRGNGTNPTDIAFGCGYDQGEENYNVATPVDGMVGLGRGRVTLLTQLKSQGVISKHVVGHCLSSKGGGFLFFGDAMVPTSGITWFPMNRGHKHYSPGAGTLHLDSNSQPINTAPMEVIFDSGATYTYFAPQPYQATLSVVKSTLSSECKFLNEVTDKDRALNVCWQGKDKIRSVDEVKKCFRSLSLIFSHGDNKAILEIPPEHYLIISQEGHVCLGILDGSKEHPSLGKRNLIGGITMLDKMVIYDNERALLGWVDYPCDRMPSSESMITSRL</sequence>
<dbReference type="eggNOG" id="KOG1339">
    <property type="taxonomic scope" value="Eukaryota"/>
</dbReference>
<evidence type="ECO:0000256" key="11">
    <source>
        <dbReference type="SAM" id="SignalP"/>
    </source>
</evidence>
<keyword evidence="5" id="KW-0064">Aspartyl protease</keyword>
<protein>
    <recommendedName>
        <fullName evidence="7">Aspartic proteinase Asp1</fullName>
    </recommendedName>
    <alternativeName>
        <fullName evidence="8">Nucellin-like protein</fullName>
    </alternativeName>
</protein>
<dbReference type="PANTHER" id="PTHR13683:SF331">
    <property type="entry name" value="ASPARTIC PROTEINASE ASP1"/>
    <property type="match status" value="1"/>
</dbReference>
<dbReference type="GO" id="GO:0004190">
    <property type="term" value="F:aspartic-type endopeptidase activity"/>
    <property type="evidence" value="ECO:0007669"/>
    <property type="project" value="UniProtKB-KW"/>
</dbReference>
<dbReference type="PROSITE" id="PS51767">
    <property type="entry name" value="PEPTIDASE_A1"/>
    <property type="match status" value="1"/>
</dbReference>
<organism evidence="13">
    <name type="scientific">Oryza brachyantha</name>
    <name type="common">malo sina</name>
    <dbReference type="NCBI Taxonomy" id="4533"/>
    <lineage>
        <taxon>Eukaryota</taxon>
        <taxon>Viridiplantae</taxon>
        <taxon>Streptophyta</taxon>
        <taxon>Embryophyta</taxon>
        <taxon>Tracheophyta</taxon>
        <taxon>Spermatophyta</taxon>
        <taxon>Magnoliopsida</taxon>
        <taxon>Liliopsida</taxon>
        <taxon>Poales</taxon>
        <taxon>Poaceae</taxon>
        <taxon>BOP clade</taxon>
        <taxon>Oryzoideae</taxon>
        <taxon>Oryzeae</taxon>
        <taxon>Oryzinae</taxon>
        <taxon>Oryza</taxon>
    </lineage>
</organism>
<proteinExistence type="inferred from homology"/>
<dbReference type="InterPro" id="IPR032799">
    <property type="entry name" value="TAXi_C"/>
</dbReference>
<dbReference type="Proteomes" id="UP000006038">
    <property type="component" value="Chromosome 11"/>
</dbReference>
<dbReference type="EnsemblPlants" id="OB11G14320.1">
    <property type="protein sequence ID" value="OB11G14320.1"/>
    <property type="gene ID" value="OB11G14320"/>
</dbReference>
<dbReference type="InterPro" id="IPR033121">
    <property type="entry name" value="PEPTIDASE_A1"/>
</dbReference>
<evidence type="ECO:0000256" key="6">
    <source>
        <dbReference type="ARBA" id="ARBA00022801"/>
    </source>
</evidence>
<evidence type="ECO:0000256" key="10">
    <source>
        <dbReference type="PIRSR" id="PIRSR601461-2"/>
    </source>
</evidence>
<gene>
    <name evidence="13" type="primary">LOC102711839</name>
</gene>
<dbReference type="MEROPS" id="A01.073"/>
<dbReference type="FunFam" id="2.40.70.10:FF:000027">
    <property type="entry name" value="Aspartic proteinase Asp1 isoform A"/>
    <property type="match status" value="1"/>
</dbReference>
<dbReference type="SUPFAM" id="SSF50630">
    <property type="entry name" value="Acid proteases"/>
    <property type="match status" value="1"/>
</dbReference>
<keyword evidence="2" id="KW-0645">Protease</keyword>
<dbReference type="InterPro" id="IPR001969">
    <property type="entry name" value="Aspartic_peptidase_AS"/>
</dbReference>
<dbReference type="KEGG" id="obr:102711839"/>
<dbReference type="Pfam" id="PF14541">
    <property type="entry name" value="TAXi_C"/>
    <property type="match status" value="1"/>
</dbReference>
<dbReference type="InterPro" id="IPR032861">
    <property type="entry name" value="TAXi_N"/>
</dbReference>
<feature type="chain" id="PRO_5003774673" description="Aspartic proteinase Asp1" evidence="11">
    <location>
        <begin position="24"/>
        <end position="412"/>
    </location>
</feature>
<keyword evidence="4" id="KW-0677">Repeat</keyword>
<dbReference type="GO" id="GO:0006508">
    <property type="term" value="P:proteolysis"/>
    <property type="evidence" value="ECO:0007669"/>
    <property type="project" value="UniProtKB-KW"/>
</dbReference>
<keyword evidence="6" id="KW-0378">Hydrolase</keyword>
<dbReference type="Gramene" id="OB11G14320.1">
    <property type="protein sequence ID" value="OB11G14320.1"/>
    <property type="gene ID" value="OB11G14320"/>
</dbReference>
<dbReference type="FunFam" id="2.40.70.10:FF:000015">
    <property type="entry name" value="Aspartyl protease family protein"/>
    <property type="match status" value="1"/>
</dbReference>